<evidence type="ECO:0000313" key="3">
    <source>
        <dbReference type="Proteomes" id="UP000185911"/>
    </source>
</evidence>
<organism evidence="2 3">
    <name type="scientific">Rhodoferax antarcticus ANT.BR</name>
    <dbReference type="NCBI Taxonomy" id="1111071"/>
    <lineage>
        <taxon>Bacteria</taxon>
        <taxon>Pseudomonadati</taxon>
        <taxon>Pseudomonadota</taxon>
        <taxon>Betaproteobacteria</taxon>
        <taxon>Burkholderiales</taxon>
        <taxon>Comamonadaceae</taxon>
        <taxon>Rhodoferax</taxon>
    </lineage>
</organism>
<dbReference type="InterPro" id="IPR027417">
    <property type="entry name" value="P-loop_NTPase"/>
</dbReference>
<comment type="caution">
    <text evidence="2">The sequence shown here is derived from an EMBL/GenBank/DDBJ whole genome shotgun (WGS) entry which is preliminary data.</text>
</comment>
<dbReference type="PANTHER" id="PTHR34301">
    <property type="entry name" value="DNA-BINDING PROTEIN-RELATED"/>
    <property type="match status" value="1"/>
</dbReference>
<accession>A0A1Q8YD02</accession>
<dbReference type="Proteomes" id="UP000185911">
    <property type="component" value="Unassembled WGS sequence"/>
</dbReference>
<dbReference type="Pfam" id="PF13191">
    <property type="entry name" value="AAA_16"/>
    <property type="match status" value="1"/>
</dbReference>
<dbReference type="AlphaFoldDB" id="A0A1Q8YD02"/>
<sequence length="398" mass="43315">MNPLTNPFSPGAGNQPPELAGRDELLRKVEVLLARVKAGRSEQSMFMVGLRGVGKTVLLNRVREMAESQGYQALLIEAHESKPLPLLLLPPLRQTLFALDRMQNVSQKVKRGLRVLRSFIGAVKVKVGEAEFGLDIDPETGSADSGDLEADLAELFVAVGEAAADRGTAVAIIVDELQYMTEVEMSALIMAIHKVSQRSLPLVLIGAGLPQLVGLAGKSKSYAERLFTYPEVGALTLQDSSSALQGPVVSQGVTYTPEALAEVFRVTQGYPYFLQEWGYQSWNLARQSPIDLALIQQTTVASTARLDQSFFRVRFDRLTPREKDYLSALAELGTGNQRSGGVAERLGVKVQTIAPLRSSLIKKGMIYSPAHGDTAFTVPLFDQFMLRTMPDGPRKAGS</sequence>
<dbReference type="InterPro" id="IPR041664">
    <property type="entry name" value="AAA_16"/>
</dbReference>
<proteinExistence type="predicted"/>
<evidence type="ECO:0000259" key="1">
    <source>
        <dbReference type="Pfam" id="PF13191"/>
    </source>
</evidence>
<dbReference type="SUPFAM" id="SSF52540">
    <property type="entry name" value="P-loop containing nucleoside triphosphate hydrolases"/>
    <property type="match status" value="1"/>
</dbReference>
<gene>
    <name evidence="2" type="ORF">BLL52_2112</name>
</gene>
<dbReference type="Gene3D" id="3.40.50.300">
    <property type="entry name" value="P-loop containing nucleotide triphosphate hydrolases"/>
    <property type="match status" value="1"/>
</dbReference>
<feature type="domain" description="Orc1-like AAA ATPase" evidence="1">
    <location>
        <begin position="18"/>
        <end position="205"/>
    </location>
</feature>
<protein>
    <submittedName>
        <fullName evidence="2">ATPase</fullName>
    </submittedName>
</protein>
<dbReference type="EMBL" id="MSYM01000013">
    <property type="protein sequence ID" value="OLP05883.1"/>
    <property type="molecule type" value="Genomic_DNA"/>
</dbReference>
<keyword evidence="3" id="KW-1185">Reference proteome</keyword>
<reference evidence="2 3" key="1">
    <citation type="submission" date="2017-01" db="EMBL/GenBank/DDBJ databases">
        <title>Genome sequence of Rhodoferax antarcticus ANT.BR, a psychrophilic purple nonsulfur bacterium from an Antarctic microbial mat.</title>
        <authorList>
            <person name="Baker J."/>
            <person name="Riester C."/>
            <person name="Skinner B."/>
            <person name="Newell A."/>
            <person name="Swingley W."/>
            <person name="Madigan M."/>
            <person name="Jung D."/>
            <person name="Asao M."/>
            <person name="Chen M."/>
            <person name="Loughlin P."/>
            <person name="Pan H."/>
            <person name="Lin S."/>
            <person name="Li N."/>
            <person name="Shaw J."/>
            <person name="Prado M."/>
            <person name="Sherman C."/>
            <person name="Li X."/>
            <person name="Tang J."/>
            <person name="Blankenship R."/>
            <person name="Zhao T."/>
            <person name="Touchman J."/>
            <person name="Sattley M."/>
        </authorList>
    </citation>
    <scope>NUCLEOTIDE SEQUENCE [LARGE SCALE GENOMIC DNA]</scope>
    <source>
        <strain evidence="2 3">ANT.BR</strain>
    </source>
</reference>
<dbReference type="STRING" id="81479.RA876_04850"/>
<dbReference type="PANTHER" id="PTHR34301:SF8">
    <property type="entry name" value="ATPASE DOMAIN-CONTAINING PROTEIN"/>
    <property type="match status" value="1"/>
</dbReference>
<name>A0A1Q8YD02_9BURK</name>
<evidence type="ECO:0000313" key="2">
    <source>
        <dbReference type="EMBL" id="OLP05883.1"/>
    </source>
</evidence>
<dbReference type="RefSeq" id="WP_075586442.1">
    <property type="nucleotide sequence ID" value="NZ_MSYM01000013.1"/>
</dbReference>